<reference evidence="10 11" key="1">
    <citation type="submission" date="2018-03" db="EMBL/GenBank/DDBJ databases">
        <authorList>
            <person name="Wu G."/>
        </authorList>
    </citation>
    <scope>NUCLEOTIDE SEQUENCE [LARGE SCALE GENOMIC DNA]</scope>
    <source>
        <strain evidence="10 11">SAM-118</strain>
    </source>
</reference>
<evidence type="ECO:0000256" key="7">
    <source>
        <dbReference type="ARBA" id="ARBA00022679"/>
    </source>
</evidence>
<evidence type="ECO:0000313" key="11">
    <source>
        <dbReference type="Proteomes" id="UP000284283"/>
    </source>
</evidence>
<dbReference type="Gene3D" id="3.40.50.150">
    <property type="entry name" value="Vaccinia Virus protein VP39"/>
    <property type="match status" value="1"/>
</dbReference>
<feature type="binding site" evidence="9">
    <location>
        <position position="124"/>
    </location>
    <ligand>
        <name>S-adenosyl-L-methionine</name>
        <dbReference type="ChEBI" id="CHEBI:59789"/>
    </ligand>
</feature>
<dbReference type="KEGG" id="xva:C7V42_07825"/>
<sequence>MHGREFWLERWQLGQTGFHQQEVLPLLQKHWPALQLPKEGRVLVPLCGKTLDMHWLAAQGHRVLGVELSPLAVTQFFDEAGPQPQRHISAAGEHFIAGPIEIICCDAFALDANVLADCTAVYDRAALIALPADLRQRYLQTVYAQVPTPCRGLLITLEYPQAEKAGPPFSVGATEVHALFDAVWQLDQLENRDILNQEPRFRAEGVTGLSTVVYRLQRH</sequence>
<evidence type="ECO:0000256" key="8">
    <source>
        <dbReference type="ARBA" id="ARBA00022691"/>
    </source>
</evidence>
<dbReference type="NCBIfam" id="NF009732">
    <property type="entry name" value="PRK13255.1"/>
    <property type="match status" value="1"/>
</dbReference>
<dbReference type="Pfam" id="PF05724">
    <property type="entry name" value="TPMT"/>
    <property type="match status" value="1"/>
</dbReference>
<evidence type="ECO:0000256" key="3">
    <source>
        <dbReference type="ARBA" id="ARBA00008145"/>
    </source>
</evidence>
<dbReference type="GO" id="GO:0005737">
    <property type="term" value="C:cytoplasm"/>
    <property type="evidence" value="ECO:0007669"/>
    <property type="project" value="UniProtKB-SubCell"/>
</dbReference>
<dbReference type="InterPro" id="IPR029063">
    <property type="entry name" value="SAM-dependent_MTases_sf"/>
</dbReference>
<dbReference type="InterPro" id="IPR008854">
    <property type="entry name" value="TPMT"/>
</dbReference>
<comment type="subcellular location">
    <subcellularLocation>
        <location evidence="2 9">Cytoplasm</location>
    </subcellularLocation>
</comment>
<dbReference type="PANTHER" id="PTHR10259:SF11">
    <property type="entry name" value="THIOPURINE S-METHYLTRANSFERASE"/>
    <property type="match status" value="1"/>
</dbReference>
<keyword evidence="5 9" id="KW-0963">Cytoplasm</keyword>
<proteinExistence type="inferred from homology"/>
<feature type="binding site" evidence="9">
    <location>
        <position position="67"/>
    </location>
    <ligand>
        <name>S-adenosyl-L-methionine</name>
        <dbReference type="ChEBI" id="CHEBI:59789"/>
    </ligand>
</feature>
<feature type="binding site" evidence="9">
    <location>
        <position position="11"/>
    </location>
    <ligand>
        <name>S-adenosyl-L-methionine</name>
        <dbReference type="ChEBI" id="CHEBI:59789"/>
    </ligand>
</feature>
<keyword evidence="7 9" id="KW-0808">Transferase</keyword>
<dbReference type="PANTHER" id="PTHR10259">
    <property type="entry name" value="THIOPURINE S-METHYLTRANSFERASE"/>
    <property type="match status" value="1"/>
</dbReference>
<organism evidence="10 11">
    <name type="scientific">Xanthomonas vasicola pv. vasculorum</name>
    <dbReference type="NCBI Taxonomy" id="325776"/>
    <lineage>
        <taxon>Bacteria</taxon>
        <taxon>Pseudomonadati</taxon>
        <taxon>Pseudomonadota</taxon>
        <taxon>Gammaproteobacteria</taxon>
        <taxon>Lysobacterales</taxon>
        <taxon>Lysobacteraceae</taxon>
        <taxon>Xanthomonas</taxon>
    </lineage>
</organism>
<keyword evidence="6 9" id="KW-0489">Methyltransferase</keyword>
<dbReference type="RefSeq" id="WP_017122107.1">
    <property type="nucleotide sequence ID" value="NZ_CP025272.1"/>
</dbReference>
<dbReference type="GO" id="GO:0032259">
    <property type="term" value="P:methylation"/>
    <property type="evidence" value="ECO:0007669"/>
    <property type="project" value="UniProtKB-KW"/>
</dbReference>
<accession>A0AAE8F6P9</accession>
<dbReference type="PIRSF" id="PIRSF023956">
    <property type="entry name" value="Thiopurine_S-methyltransferase"/>
    <property type="match status" value="1"/>
</dbReference>
<dbReference type="FunFam" id="3.40.50.150:FF:000101">
    <property type="entry name" value="Thiopurine S-methyltransferase"/>
    <property type="match status" value="1"/>
</dbReference>
<dbReference type="GO" id="GO:0008119">
    <property type="term" value="F:thiopurine S-methyltransferase activity"/>
    <property type="evidence" value="ECO:0007669"/>
    <property type="project" value="UniProtKB-UniRule"/>
</dbReference>
<dbReference type="Proteomes" id="UP000284283">
    <property type="component" value="Unassembled WGS sequence"/>
</dbReference>
<dbReference type="PROSITE" id="PS51585">
    <property type="entry name" value="SAM_MT_TPMT"/>
    <property type="match status" value="1"/>
</dbReference>
<comment type="similarity">
    <text evidence="3 9">Belongs to the class I-like SAM-binding methyltransferase superfamily. TPMT family.</text>
</comment>
<dbReference type="InterPro" id="IPR025835">
    <property type="entry name" value="Thiopurine_S-MeTrfase"/>
</dbReference>
<dbReference type="HAMAP" id="MF_00812">
    <property type="entry name" value="Thiopur_methtran"/>
    <property type="match status" value="1"/>
</dbReference>
<dbReference type="NCBIfam" id="TIGR03840">
    <property type="entry name" value="TMPT_Se_Te"/>
    <property type="match status" value="1"/>
</dbReference>
<dbReference type="SUPFAM" id="SSF53335">
    <property type="entry name" value="S-adenosyl-L-methionine-dependent methyltransferases"/>
    <property type="match status" value="1"/>
</dbReference>
<evidence type="ECO:0000256" key="6">
    <source>
        <dbReference type="ARBA" id="ARBA00022603"/>
    </source>
</evidence>
<evidence type="ECO:0000256" key="4">
    <source>
        <dbReference type="ARBA" id="ARBA00011905"/>
    </source>
</evidence>
<evidence type="ECO:0000313" key="10">
    <source>
        <dbReference type="EMBL" id="RNL01337.1"/>
    </source>
</evidence>
<dbReference type="AlphaFoldDB" id="A0AAE8F6P9"/>
<evidence type="ECO:0000256" key="2">
    <source>
        <dbReference type="ARBA" id="ARBA00004496"/>
    </source>
</evidence>
<dbReference type="EC" id="2.1.1.67" evidence="4 9"/>
<dbReference type="EMBL" id="PYTT01000110">
    <property type="protein sequence ID" value="RNL01337.1"/>
    <property type="molecule type" value="Genomic_DNA"/>
</dbReference>
<gene>
    <name evidence="9" type="primary">tpm</name>
    <name evidence="10" type="ORF">C9386_13570</name>
</gene>
<dbReference type="InterPro" id="IPR022474">
    <property type="entry name" value="Thiopur_S-MeTfrase_Se/Te_detox"/>
</dbReference>
<evidence type="ECO:0000256" key="1">
    <source>
        <dbReference type="ARBA" id="ARBA00000903"/>
    </source>
</evidence>
<name>A0AAE8F6P9_XANVA</name>
<comment type="caution">
    <text evidence="10">The sequence shown here is derived from an EMBL/GenBank/DDBJ whole genome shotgun (WGS) entry which is preliminary data.</text>
</comment>
<dbReference type="GO" id="GO:0010038">
    <property type="term" value="P:response to metal ion"/>
    <property type="evidence" value="ECO:0007669"/>
    <property type="project" value="InterPro"/>
</dbReference>
<comment type="catalytic activity">
    <reaction evidence="1 9">
        <text>S-adenosyl-L-methionine + a thiopurine = S-adenosyl-L-homocysteine + a thiopurine S-methylether.</text>
        <dbReference type="EC" id="2.1.1.67"/>
    </reaction>
</comment>
<keyword evidence="8 9" id="KW-0949">S-adenosyl-L-methionine</keyword>
<protein>
    <recommendedName>
        <fullName evidence="4 9">Thiopurine S-methyltransferase</fullName>
        <ecNumber evidence="4 9">2.1.1.67</ecNumber>
    </recommendedName>
    <alternativeName>
        <fullName evidence="9">Thiopurine methyltransferase</fullName>
    </alternativeName>
</protein>
<evidence type="ECO:0000256" key="5">
    <source>
        <dbReference type="ARBA" id="ARBA00022490"/>
    </source>
</evidence>
<evidence type="ECO:0000256" key="9">
    <source>
        <dbReference type="HAMAP-Rule" id="MF_00812"/>
    </source>
</evidence>
<feature type="binding site" evidence="9">
    <location>
        <position position="46"/>
    </location>
    <ligand>
        <name>S-adenosyl-L-methionine</name>
        <dbReference type="ChEBI" id="CHEBI:59789"/>
    </ligand>
</feature>